<reference evidence="3" key="1">
    <citation type="submission" date="2017-01" db="EMBL/GenBank/DDBJ databases">
        <title>Comparative genomics of anhydrobiosis in the tardigrade Hypsibius dujardini.</title>
        <authorList>
            <person name="Yoshida Y."/>
            <person name="Koutsovoulos G."/>
            <person name="Laetsch D."/>
            <person name="Stevens L."/>
            <person name="Kumar S."/>
            <person name="Horikawa D."/>
            <person name="Ishino K."/>
            <person name="Komine S."/>
            <person name="Tomita M."/>
            <person name="Blaxter M."/>
            <person name="Arakawa K."/>
        </authorList>
    </citation>
    <scope>NUCLEOTIDE SEQUENCE [LARGE SCALE GENOMIC DNA]</scope>
    <source>
        <strain evidence="3">Z151</strain>
    </source>
</reference>
<comment type="caution">
    <text evidence="2">The sequence shown here is derived from an EMBL/GenBank/DDBJ whole genome shotgun (WGS) entry which is preliminary data.</text>
</comment>
<organism evidence="2 3">
    <name type="scientific">Hypsibius exemplaris</name>
    <name type="common">Freshwater tardigrade</name>
    <dbReference type="NCBI Taxonomy" id="2072580"/>
    <lineage>
        <taxon>Eukaryota</taxon>
        <taxon>Metazoa</taxon>
        <taxon>Ecdysozoa</taxon>
        <taxon>Tardigrada</taxon>
        <taxon>Eutardigrada</taxon>
        <taxon>Parachela</taxon>
        <taxon>Hypsibioidea</taxon>
        <taxon>Hypsibiidae</taxon>
        <taxon>Hypsibius</taxon>
    </lineage>
</organism>
<keyword evidence="3" id="KW-1185">Reference proteome</keyword>
<name>A0A1W0WTZ9_HYPEX</name>
<evidence type="ECO:0000256" key="1">
    <source>
        <dbReference type="SAM" id="MobiDB-lite"/>
    </source>
</evidence>
<dbReference type="AlphaFoldDB" id="A0A1W0WTZ9"/>
<sequence>MCAISAHSSIDAVIVKKSVRSLPGKRRAQIAQPQSPIGPEDEGGRGRAAGAGRASFGHSGGSGSRGPSPRMRNPVGMRLSWRLLGLIQQLEERLRSLPMPRLLPGGLQFQMWRDTTHRAKVSILEVCLQEV</sequence>
<accession>A0A1W0WTZ9</accession>
<feature type="compositionally biased region" description="Low complexity" evidence="1">
    <location>
        <begin position="48"/>
        <end position="57"/>
    </location>
</feature>
<evidence type="ECO:0000313" key="3">
    <source>
        <dbReference type="Proteomes" id="UP000192578"/>
    </source>
</evidence>
<dbReference type="EMBL" id="MTYJ01000047">
    <property type="protein sequence ID" value="OQV18671.1"/>
    <property type="molecule type" value="Genomic_DNA"/>
</dbReference>
<gene>
    <name evidence="2" type="ORF">BV898_07301</name>
</gene>
<protein>
    <submittedName>
        <fullName evidence="2">Uncharacterized protein</fullName>
    </submittedName>
</protein>
<feature type="region of interest" description="Disordered" evidence="1">
    <location>
        <begin position="21"/>
        <end position="74"/>
    </location>
</feature>
<dbReference type="Proteomes" id="UP000192578">
    <property type="component" value="Unassembled WGS sequence"/>
</dbReference>
<evidence type="ECO:0000313" key="2">
    <source>
        <dbReference type="EMBL" id="OQV18671.1"/>
    </source>
</evidence>
<proteinExistence type="predicted"/>